<protein>
    <recommendedName>
        <fullName evidence="3">DUF1826 domain-containing protein</fullName>
    </recommendedName>
</protein>
<gene>
    <name evidence="1" type="ORF">N5A56_003535</name>
</gene>
<reference evidence="1" key="1">
    <citation type="submission" date="2023-02" db="EMBL/GenBank/DDBJ databases">
        <title>Polaribacter ponticola sp. nov., isolated from seawater.</title>
        <authorList>
            <person name="Baek J.H."/>
            <person name="Kim J.M."/>
            <person name="Choi D.G."/>
            <person name="Jeon C.O."/>
        </authorList>
    </citation>
    <scope>NUCLEOTIDE SEQUENCE</scope>
    <source>
        <strain evidence="1">MSW5</strain>
    </source>
</reference>
<dbReference type="Proteomes" id="UP001151478">
    <property type="component" value="Unassembled WGS sequence"/>
</dbReference>
<evidence type="ECO:0000313" key="1">
    <source>
        <dbReference type="EMBL" id="MDD7913545.1"/>
    </source>
</evidence>
<sequence length="232" mass="26653">MVKLSNSKNQIQIVKNFEALISSKFQGDLNAMCWNRTLEGDFSEIINKFTINRNITEVNVAQLLTLQLSKKGQIAREIIINDLKLLKKHGASPIINIIKNYDRDDSFPFFPTDVYSFHVDRSPIPTETFLCTYYGTPSEIIENSKATQKILIPEIREELKKLYDGSENGFEEFLTEYFFDLHYQAKPNAQPINLGNCNLWKLAVDHPESNVLPCIHRAPKENTGENRLLLIC</sequence>
<keyword evidence="2" id="KW-1185">Reference proteome</keyword>
<proteinExistence type="predicted"/>
<accession>A0ABT5S7F0</accession>
<organism evidence="1 2">
    <name type="scientific">Polaribacter ponticola</name>
    <dbReference type="NCBI Taxonomy" id="2978475"/>
    <lineage>
        <taxon>Bacteria</taxon>
        <taxon>Pseudomonadati</taxon>
        <taxon>Bacteroidota</taxon>
        <taxon>Flavobacteriia</taxon>
        <taxon>Flavobacteriales</taxon>
        <taxon>Flavobacteriaceae</taxon>
    </lineage>
</organism>
<evidence type="ECO:0000313" key="2">
    <source>
        <dbReference type="Proteomes" id="UP001151478"/>
    </source>
</evidence>
<comment type="caution">
    <text evidence="1">The sequence shown here is derived from an EMBL/GenBank/DDBJ whole genome shotgun (WGS) entry which is preliminary data.</text>
</comment>
<dbReference type="EMBL" id="JAOSLC020000002">
    <property type="protein sequence ID" value="MDD7913545.1"/>
    <property type="molecule type" value="Genomic_DNA"/>
</dbReference>
<name>A0ABT5S7F0_9FLAO</name>
<evidence type="ECO:0008006" key="3">
    <source>
        <dbReference type="Google" id="ProtNLM"/>
    </source>
</evidence>
<dbReference type="RefSeq" id="WP_265726355.1">
    <property type="nucleotide sequence ID" value="NZ_JAOSLC020000002.1"/>
</dbReference>